<name>A0A516GCD1_9MICO</name>
<proteinExistence type="predicted"/>
<dbReference type="Gene3D" id="3.40.960.10">
    <property type="entry name" value="VSR Endonuclease"/>
    <property type="match status" value="1"/>
</dbReference>
<dbReference type="InterPro" id="IPR011335">
    <property type="entry name" value="Restrct_endonuc-II-like"/>
</dbReference>
<accession>A0A516GCD1</accession>
<protein>
    <submittedName>
        <fullName evidence="2">DUF559 domain-containing protein</fullName>
    </submittedName>
</protein>
<dbReference type="AlphaFoldDB" id="A0A516GCD1"/>
<dbReference type="EMBL" id="CP041616">
    <property type="protein sequence ID" value="QDO89147.1"/>
    <property type="molecule type" value="Genomic_DNA"/>
</dbReference>
<dbReference type="OrthoDB" id="5517693at2"/>
<gene>
    <name evidence="2" type="ORF">FNH13_13095</name>
</gene>
<dbReference type="SUPFAM" id="SSF52980">
    <property type="entry name" value="Restriction endonuclease-like"/>
    <property type="match status" value="1"/>
</dbReference>
<dbReference type="Pfam" id="PF04480">
    <property type="entry name" value="DUF559"/>
    <property type="match status" value="1"/>
</dbReference>
<keyword evidence="3" id="KW-1185">Reference proteome</keyword>
<sequence>MDAEISAWLAVHDGVASAGRMARAGISAAATAQAVRSGHLIRLRRDVLVDAVRWAAAPVWERHRLRARAIMHGREDDTGLALSHHSALSVLGVPLYGVDDRVHAVRIDGRRGHSGSLLRVHAPLDARWVTEQHGVRVVKPARAALQVAAAFGVQAGLVSADGCLRMNLCTREDLAAALSAGGYGHGLERARRVTEHARDNSESAGESRCRWIFHLMGLPEPELQAGITDSGQFVGRVDFLFREQRTVVEFDGLGKYDAREDLIKEKKREDWLRSLGYTVVRLTWADLAHPERVRAKVLAGFALAQRQPAS</sequence>
<evidence type="ECO:0000259" key="1">
    <source>
        <dbReference type="Pfam" id="PF04480"/>
    </source>
</evidence>
<evidence type="ECO:0000313" key="2">
    <source>
        <dbReference type="EMBL" id="QDO89147.1"/>
    </source>
</evidence>
<feature type="domain" description="DUF559" evidence="1">
    <location>
        <begin position="237"/>
        <end position="298"/>
    </location>
</feature>
<dbReference type="KEGG" id="orz:FNH13_13095"/>
<dbReference type="InterPro" id="IPR007569">
    <property type="entry name" value="DUF559"/>
</dbReference>
<evidence type="ECO:0000313" key="3">
    <source>
        <dbReference type="Proteomes" id="UP000315395"/>
    </source>
</evidence>
<dbReference type="Proteomes" id="UP000315395">
    <property type="component" value="Chromosome"/>
</dbReference>
<reference evidence="2 3" key="1">
    <citation type="submission" date="2019-07" db="EMBL/GenBank/DDBJ databases">
        <title>complete genome sequencing of Ornithinimicrobium sp. H23M54.</title>
        <authorList>
            <person name="Bae J.-W."/>
            <person name="Lee S.-Y."/>
        </authorList>
    </citation>
    <scope>NUCLEOTIDE SEQUENCE [LARGE SCALE GENOMIC DNA]</scope>
    <source>
        <strain evidence="2 3">H23M54</strain>
    </source>
</reference>
<organism evidence="2 3">
    <name type="scientific">Ornithinimicrobium ciconiae</name>
    <dbReference type="NCBI Taxonomy" id="2594265"/>
    <lineage>
        <taxon>Bacteria</taxon>
        <taxon>Bacillati</taxon>
        <taxon>Actinomycetota</taxon>
        <taxon>Actinomycetes</taxon>
        <taxon>Micrococcales</taxon>
        <taxon>Ornithinimicrobiaceae</taxon>
        <taxon>Ornithinimicrobium</taxon>
    </lineage>
</organism>